<keyword evidence="1 3" id="KW-0560">Oxidoreductase</keyword>
<proteinExistence type="inferred from homology"/>
<gene>
    <name evidence="5" type="ORF">F8M49_19200</name>
</gene>
<accession>A0ABU3WSE5</accession>
<dbReference type="InterPro" id="IPR016161">
    <property type="entry name" value="Ald_DH/histidinol_DH"/>
</dbReference>
<name>A0ABU3WSE5_9NOCA</name>
<comment type="similarity">
    <text evidence="3">Belongs to the aldehyde dehydrogenase family.</text>
</comment>
<feature type="domain" description="Aldehyde dehydrogenase" evidence="4">
    <location>
        <begin position="31"/>
        <end position="490"/>
    </location>
</feature>
<dbReference type="InterPro" id="IPR016162">
    <property type="entry name" value="Ald_DH_N"/>
</dbReference>
<dbReference type="InterPro" id="IPR016163">
    <property type="entry name" value="Ald_DH_C"/>
</dbReference>
<dbReference type="PROSITE" id="PS00687">
    <property type="entry name" value="ALDEHYDE_DEHYDR_GLU"/>
    <property type="match status" value="1"/>
</dbReference>
<feature type="active site" evidence="2">
    <location>
        <position position="268"/>
    </location>
</feature>
<comment type="caution">
    <text evidence="5">The sequence shown here is derived from an EMBL/GenBank/DDBJ whole genome shotgun (WGS) entry which is preliminary data.</text>
</comment>
<dbReference type="InterPro" id="IPR016160">
    <property type="entry name" value="Ald_DH_CS_CYS"/>
</dbReference>
<dbReference type="InterPro" id="IPR015590">
    <property type="entry name" value="Aldehyde_DH_dom"/>
</dbReference>
<organism evidence="5 6">
    <name type="scientific">Rhodococcus zopfii</name>
    <dbReference type="NCBI Taxonomy" id="43772"/>
    <lineage>
        <taxon>Bacteria</taxon>
        <taxon>Bacillati</taxon>
        <taxon>Actinomycetota</taxon>
        <taxon>Actinomycetes</taxon>
        <taxon>Mycobacteriales</taxon>
        <taxon>Nocardiaceae</taxon>
        <taxon>Rhodococcus</taxon>
    </lineage>
</organism>
<evidence type="ECO:0000313" key="6">
    <source>
        <dbReference type="Proteomes" id="UP001275440"/>
    </source>
</evidence>
<evidence type="ECO:0000313" key="5">
    <source>
        <dbReference type="EMBL" id="MDV2476919.1"/>
    </source>
</evidence>
<evidence type="ECO:0000259" key="4">
    <source>
        <dbReference type="Pfam" id="PF00171"/>
    </source>
</evidence>
<reference evidence="5 6" key="1">
    <citation type="submission" date="2019-10" db="EMBL/GenBank/DDBJ databases">
        <title>Draft Genome Assembly of Rhodococcus zopfii DSM44189.</title>
        <authorList>
            <person name="Sutton J.M."/>
            <person name="Akob D.M."/>
            <person name="Bushman T.J."/>
        </authorList>
    </citation>
    <scope>NUCLEOTIDE SEQUENCE [LARGE SCALE GENOMIC DNA]</scope>
    <source>
        <strain evidence="5 6">DSM 44189</strain>
    </source>
</reference>
<dbReference type="Pfam" id="PF00171">
    <property type="entry name" value="Aldedh"/>
    <property type="match status" value="1"/>
</dbReference>
<dbReference type="InterPro" id="IPR029510">
    <property type="entry name" value="Ald_DH_CS_GLU"/>
</dbReference>
<dbReference type="EMBL" id="WBMO01000001">
    <property type="protein sequence ID" value="MDV2476919.1"/>
    <property type="molecule type" value="Genomic_DNA"/>
</dbReference>
<evidence type="ECO:0000256" key="2">
    <source>
        <dbReference type="PROSITE-ProRule" id="PRU10007"/>
    </source>
</evidence>
<dbReference type="Gene3D" id="3.40.605.10">
    <property type="entry name" value="Aldehyde Dehydrogenase, Chain A, domain 1"/>
    <property type="match status" value="1"/>
</dbReference>
<sequence>MTETTAATAPHPVVVPEPLLRIGGRAVPARSGATFTSVNPANEEVVAQIAAGGAADIDAAVDAARATFDDGAWSQMPGAERGRILSRAADLIEQHAPELSALETAEMGKLYADTVAGDIPAAAASFRHYAGWADKIAGDAMLLPDVGTQHRFGYTLRQPLGVVGAITPWNNPTVVAAWKVAPALAAGCSVVVKPAEDASLSTLKLADLLAEAGVPDGAFNVVPGLGPEAGAALAAHEGIDKITFTGSPAVGKTITSLAGEKFRKVTLELGGKAPQLIFPDADLEASLPWIAMGNFYHQGQVCAAGTRVIVHESIADQVVEGLVEFARGAVVGDPFDAATTQGTIVNRKQLDRILGYIDKGRAEGAELLTGGVRVGDRGFFVEPTVFRGNNDLTIAREEIFGPVATVITFKTTEEAVRLANTTKYGLNAFIFSQNLSTVHSVIPQLRVGTVWVNGWGVPDPSLPWGGREASGIGRELGRSGLEAFTEEKTVHLGY</sequence>
<evidence type="ECO:0000256" key="1">
    <source>
        <dbReference type="ARBA" id="ARBA00023002"/>
    </source>
</evidence>
<dbReference type="SUPFAM" id="SSF53720">
    <property type="entry name" value="ALDH-like"/>
    <property type="match status" value="1"/>
</dbReference>
<keyword evidence="6" id="KW-1185">Reference proteome</keyword>
<evidence type="ECO:0000256" key="3">
    <source>
        <dbReference type="RuleBase" id="RU003345"/>
    </source>
</evidence>
<protein>
    <submittedName>
        <fullName evidence="5">Aldehyde dehydrogenase family protein</fullName>
    </submittedName>
</protein>
<dbReference type="Gene3D" id="3.40.309.10">
    <property type="entry name" value="Aldehyde Dehydrogenase, Chain A, domain 2"/>
    <property type="match status" value="1"/>
</dbReference>
<dbReference type="PANTHER" id="PTHR11699">
    <property type="entry name" value="ALDEHYDE DEHYDROGENASE-RELATED"/>
    <property type="match status" value="1"/>
</dbReference>
<dbReference type="PROSITE" id="PS00070">
    <property type="entry name" value="ALDEHYDE_DEHYDR_CYS"/>
    <property type="match status" value="1"/>
</dbReference>
<dbReference type="Proteomes" id="UP001275440">
    <property type="component" value="Unassembled WGS sequence"/>
</dbReference>